<dbReference type="Pfam" id="PF00795">
    <property type="entry name" value="CN_hydrolase"/>
    <property type="match status" value="1"/>
</dbReference>
<dbReference type="OrthoDB" id="9803803at2"/>
<evidence type="ECO:0000259" key="2">
    <source>
        <dbReference type="PROSITE" id="PS50263"/>
    </source>
</evidence>
<accession>A0A656QB90</accession>
<dbReference type="InterPro" id="IPR000132">
    <property type="entry name" value="Nitrilase/CN_hydratase_CS"/>
</dbReference>
<evidence type="ECO:0000256" key="1">
    <source>
        <dbReference type="ARBA" id="ARBA00008129"/>
    </source>
</evidence>
<dbReference type="GO" id="GO:0000257">
    <property type="term" value="F:nitrilase activity"/>
    <property type="evidence" value="ECO:0007669"/>
    <property type="project" value="UniProtKB-ARBA"/>
</dbReference>
<comment type="caution">
    <text evidence="3">The sequence shown here is derived from an EMBL/GenBank/DDBJ whole genome shotgun (WGS) entry which is preliminary data.</text>
</comment>
<comment type="similarity">
    <text evidence="1">Belongs to the carbon-nitrogen hydrolase superfamily. Nitrilase family.</text>
</comment>
<dbReference type="Proteomes" id="UP000027451">
    <property type="component" value="Unassembled WGS sequence"/>
</dbReference>
<dbReference type="FunFam" id="3.60.110.10:FF:000016">
    <property type="entry name" value="Nitrilase blr3397"/>
    <property type="match status" value="1"/>
</dbReference>
<dbReference type="EMBL" id="JFHD01000038">
    <property type="protein sequence ID" value="KDR26112.1"/>
    <property type="molecule type" value="Genomic_DNA"/>
</dbReference>
<dbReference type="CDD" id="cd07564">
    <property type="entry name" value="nitrilases_CHs"/>
    <property type="match status" value="1"/>
</dbReference>
<dbReference type="PANTHER" id="PTHR46044">
    <property type="entry name" value="NITRILASE"/>
    <property type="match status" value="1"/>
</dbReference>
<feature type="domain" description="CN hydrolase" evidence="2">
    <location>
        <begin position="5"/>
        <end position="272"/>
    </location>
</feature>
<name>A0A656QB90_9BURK</name>
<protein>
    <submittedName>
        <fullName evidence="3">Nitrilase</fullName>
    </submittedName>
</protein>
<dbReference type="PROSITE" id="PS50263">
    <property type="entry name" value="CN_HYDROLASE"/>
    <property type="match status" value="1"/>
</dbReference>
<proteinExistence type="inferred from homology"/>
<evidence type="ECO:0000313" key="4">
    <source>
        <dbReference type="Proteomes" id="UP000027451"/>
    </source>
</evidence>
<organism evidence="3 4">
    <name type="scientific">Caballeronia zhejiangensis</name>
    <dbReference type="NCBI Taxonomy" id="871203"/>
    <lineage>
        <taxon>Bacteria</taxon>
        <taxon>Pseudomonadati</taxon>
        <taxon>Pseudomonadota</taxon>
        <taxon>Betaproteobacteria</taxon>
        <taxon>Burkholderiales</taxon>
        <taxon>Burkholderiaceae</taxon>
        <taxon>Caballeronia</taxon>
    </lineage>
</organism>
<dbReference type="InterPro" id="IPR003010">
    <property type="entry name" value="C-N_Hydrolase"/>
</dbReference>
<evidence type="ECO:0000313" key="3">
    <source>
        <dbReference type="EMBL" id="KDR26112.1"/>
    </source>
</evidence>
<dbReference type="InterPro" id="IPR044149">
    <property type="entry name" value="Nitrilases_CHs"/>
</dbReference>
<dbReference type="Gene3D" id="3.60.110.10">
    <property type="entry name" value="Carbon-nitrogen hydrolase"/>
    <property type="match status" value="1"/>
</dbReference>
<sequence length="320" mass="35195">MPKNRRVAVVQAAPVSFNLPESLAKVRDLTENAARQGAQLVVFPEAFLSAYPRGITFNTVVGHRDPEGREWYRRYWDSSVDIPGPAVKTLCDIAKENRVHLVIGVIERDGGTLYCTALFLGPDGAYLGKHRKLGPTGAERLVWGRGDGSTMPVFSTEVGKIGASICWENYMPLFRAAMYQKGVEVLCVPTADGRETWLPTMRHIALEGRCFVLSSNQFARRSDYPEDYLAFQNQASDSIVTVGGSCIIDPLGNVLAGPNFDGEAVLIADIDLDDITRAKFDLDAVGHYSRPDVFRLLVNESSQKLGTPGWPQSPTTESEE</sequence>
<dbReference type="SUPFAM" id="SSF56317">
    <property type="entry name" value="Carbon-nitrogen hydrolase"/>
    <property type="match status" value="1"/>
</dbReference>
<dbReference type="PROSITE" id="PS00921">
    <property type="entry name" value="NITRIL_CHT_2"/>
    <property type="match status" value="1"/>
</dbReference>
<dbReference type="PANTHER" id="PTHR46044:SF1">
    <property type="entry name" value="CN HYDROLASE DOMAIN-CONTAINING PROTEIN"/>
    <property type="match status" value="1"/>
</dbReference>
<dbReference type="AlphaFoldDB" id="A0A656QB90"/>
<gene>
    <name evidence="3" type="ORF">BG60_24310</name>
</gene>
<reference evidence="3 4" key="1">
    <citation type="submission" date="2014-03" db="EMBL/GenBank/DDBJ databases">
        <title>Draft Genome Sequences of Four Burkholderia Strains.</title>
        <authorList>
            <person name="Liu X.Y."/>
            <person name="Li C.X."/>
            <person name="Xu J.H."/>
        </authorList>
    </citation>
    <scope>NUCLEOTIDE SEQUENCE [LARGE SCALE GENOMIC DNA]</scope>
    <source>
        <strain evidence="3 4">OP-1</strain>
    </source>
</reference>
<dbReference type="RefSeq" id="WP_051627189.1">
    <property type="nucleotide sequence ID" value="NZ_JFHD01000038.1"/>
</dbReference>
<dbReference type="InterPro" id="IPR036526">
    <property type="entry name" value="C-N_Hydrolase_sf"/>
</dbReference>
<keyword evidence="4" id="KW-1185">Reference proteome</keyword>